<feature type="compositionally biased region" description="Polar residues" evidence="8">
    <location>
        <begin position="181"/>
        <end position="199"/>
    </location>
</feature>
<feature type="transmembrane region" description="Helical" evidence="9">
    <location>
        <begin position="335"/>
        <end position="359"/>
    </location>
</feature>
<dbReference type="Proteomes" id="UP000664940">
    <property type="component" value="Unassembled WGS sequence"/>
</dbReference>
<feature type="chain" id="PRO_5032833596" evidence="10">
    <location>
        <begin position="28"/>
        <end position="442"/>
    </location>
</feature>
<protein>
    <submittedName>
        <fullName evidence="11">Podocalyxin like 2</fullName>
    </submittedName>
</protein>
<evidence type="ECO:0000256" key="7">
    <source>
        <dbReference type="ARBA" id="ARBA00023180"/>
    </source>
</evidence>
<dbReference type="InterPro" id="IPR013836">
    <property type="entry name" value="CD34/Podocalyxin"/>
</dbReference>
<evidence type="ECO:0000313" key="11">
    <source>
        <dbReference type="EMBL" id="KAF6088959.1"/>
    </source>
</evidence>
<evidence type="ECO:0000256" key="4">
    <source>
        <dbReference type="ARBA" id="ARBA00022889"/>
    </source>
</evidence>
<dbReference type="GO" id="GO:0050901">
    <property type="term" value="P:leukocyte tethering or rolling"/>
    <property type="evidence" value="ECO:0007669"/>
    <property type="project" value="TreeGrafter"/>
</dbReference>
<dbReference type="PANTHER" id="PTHR15594">
    <property type="entry name" value="PODOCALYXIN-LIKE PROTEIN 2"/>
    <property type="match status" value="1"/>
</dbReference>
<gene>
    <name evidence="11" type="ORF">HJG60_015250</name>
</gene>
<keyword evidence="3 10" id="KW-0732">Signal</keyword>
<dbReference type="InterPro" id="IPR042397">
    <property type="entry name" value="PODXL2"/>
</dbReference>
<keyword evidence="4" id="KW-0130">Cell adhesion</keyword>
<keyword evidence="2 9" id="KW-0812">Transmembrane</keyword>
<evidence type="ECO:0000256" key="6">
    <source>
        <dbReference type="ARBA" id="ARBA00023136"/>
    </source>
</evidence>
<evidence type="ECO:0000313" key="12">
    <source>
        <dbReference type="Proteomes" id="UP000664940"/>
    </source>
</evidence>
<dbReference type="EMBL" id="JABVXQ010000010">
    <property type="protein sequence ID" value="KAF6088959.1"/>
    <property type="molecule type" value="Genomic_DNA"/>
</dbReference>
<sequence>MARLPRAPLLPLLLRTLLLLLAGGVSLEAYAAGSDEPGPEGLTSTSLLDLLLPTGLESFDAEEPREAMGLGPGLGAPGSGFPSEESEESRMLQPPQYFWEEEEELNDSSLDLGPTADYGFPDLTEKADPIGDTSQDQEVSSVPPPLPKMNLMEPPWHMAPGEEEEEEEEQKEEAPQDKELTPSSATLGQEDLSQQSQQRHAAEAQSRIPWDSTQVICKDWSNLAGKNYIILNMTENIDCEVFRQHWGLQLLALVEEVLPRHGSSFHGDWHISLSKPSEKEQHLLMTLVGEQGVVPTQDVLSMLGDIRRSLMEIGIQNYSTTSSCQARASQVRSDYGTLFVVLVVIGAICVIIIVLGLLYNCWQRRLPKLKHVSHGEELRFVENGCHDNPTLDVASDSQSEMQEKHPSLNGGGAVNGPGGWSVLIGSKRDPEDSDVFEEDTHL</sequence>
<evidence type="ECO:0000256" key="10">
    <source>
        <dbReference type="SAM" id="SignalP"/>
    </source>
</evidence>
<feature type="compositionally biased region" description="Acidic residues" evidence="8">
    <location>
        <begin position="161"/>
        <end position="171"/>
    </location>
</feature>
<keyword evidence="6 9" id="KW-0472">Membrane</keyword>
<organism evidence="11 12">
    <name type="scientific">Phyllostomus discolor</name>
    <name type="common">pale spear-nosed bat</name>
    <dbReference type="NCBI Taxonomy" id="89673"/>
    <lineage>
        <taxon>Eukaryota</taxon>
        <taxon>Metazoa</taxon>
        <taxon>Chordata</taxon>
        <taxon>Craniata</taxon>
        <taxon>Vertebrata</taxon>
        <taxon>Euteleostomi</taxon>
        <taxon>Mammalia</taxon>
        <taxon>Eutheria</taxon>
        <taxon>Laurasiatheria</taxon>
        <taxon>Chiroptera</taxon>
        <taxon>Yangochiroptera</taxon>
        <taxon>Phyllostomidae</taxon>
        <taxon>Phyllostominae</taxon>
        <taxon>Phyllostomus</taxon>
    </lineage>
</organism>
<reference evidence="11 12" key="1">
    <citation type="journal article" date="2020" name="Nature">
        <title>Six reference-quality genomes reveal evolution of bat adaptations.</title>
        <authorList>
            <person name="Jebb D."/>
            <person name="Huang Z."/>
            <person name="Pippel M."/>
            <person name="Hughes G.M."/>
            <person name="Lavrichenko K."/>
            <person name="Devanna P."/>
            <person name="Winkler S."/>
            <person name="Jermiin L.S."/>
            <person name="Skirmuntt E.C."/>
            <person name="Katzourakis A."/>
            <person name="Burkitt-Gray L."/>
            <person name="Ray D.A."/>
            <person name="Sullivan K.A.M."/>
            <person name="Roscito J.G."/>
            <person name="Kirilenko B.M."/>
            <person name="Davalos L.M."/>
            <person name="Corthals A.P."/>
            <person name="Power M.L."/>
            <person name="Jones G."/>
            <person name="Ransome R.D."/>
            <person name="Dechmann D.K.N."/>
            <person name="Locatelli A.G."/>
            <person name="Puechmaille S.J."/>
            <person name="Fedrigo O."/>
            <person name="Jarvis E.D."/>
            <person name="Hiller M."/>
            <person name="Vernes S.C."/>
            <person name="Myers E.W."/>
            <person name="Teeling E.C."/>
        </authorList>
    </citation>
    <scope>NUCLEOTIDE SEQUENCE [LARGE SCALE GENOMIC DNA]</scope>
    <source>
        <strain evidence="11">Bat1K_MPI-CBG_1</strain>
    </source>
</reference>
<feature type="region of interest" description="Disordered" evidence="8">
    <location>
        <begin position="65"/>
        <end position="208"/>
    </location>
</feature>
<feature type="region of interest" description="Disordered" evidence="8">
    <location>
        <begin position="395"/>
        <end position="442"/>
    </location>
</feature>
<proteinExistence type="predicted"/>
<accession>A0A833Z7P3</accession>
<dbReference type="PANTHER" id="PTHR15594:SF1">
    <property type="entry name" value="PODOCALYXIN-LIKE PROTEIN 2"/>
    <property type="match status" value="1"/>
</dbReference>
<name>A0A833Z7P3_9CHIR</name>
<feature type="signal peptide" evidence="10">
    <location>
        <begin position="1"/>
        <end position="27"/>
    </location>
</feature>
<evidence type="ECO:0000256" key="9">
    <source>
        <dbReference type="SAM" id="Phobius"/>
    </source>
</evidence>
<comment type="caution">
    <text evidence="11">The sequence shown here is derived from an EMBL/GenBank/DDBJ whole genome shotgun (WGS) entry which is preliminary data.</text>
</comment>
<comment type="subcellular location">
    <subcellularLocation>
        <location evidence="1">Membrane</location>
        <topology evidence="1">Single-pass type I membrane protein</topology>
    </subcellularLocation>
</comment>
<evidence type="ECO:0000256" key="5">
    <source>
        <dbReference type="ARBA" id="ARBA00022989"/>
    </source>
</evidence>
<feature type="compositionally biased region" description="Acidic residues" evidence="8">
    <location>
        <begin position="431"/>
        <end position="442"/>
    </location>
</feature>
<evidence type="ECO:0000256" key="8">
    <source>
        <dbReference type="SAM" id="MobiDB-lite"/>
    </source>
</evidence>
<dbReference type="Pfam" id="PF06365">
    <property type="entry name" value="CD34_antigen"/>
    <property type="match status" value="1"/>
</dbReference>
<feature type="compositionally biased region" description="Gly residues" evidence="8">
    <location>
        <begin position="409"/>
        <end position="419"/>
    </location>
</feature>
<evidence type="ECO:0000256" key="1">
    <source>
        <dbReference type="ARBA" id="ARBA00004479"/>
    </source>
</evidence>
<dbReference type="AlphaFoldDB" id="A0A833Z7P3"/>
<keyword evidence="7" id="KW-0325">Glycoprotein</keyword>
<evidence type="ECO:0000256" key="2">
    <source>
        <dbReference type="ARBA" id="ARBA00022692"/>
    </source>
</evidence>
<evidence type="ECO:0000256" key="3">
    <source>
        <dbReference type="ARBA" id="ARBA00022729"/>
    </source>
</evidence>
<keyword evidence="5 9" id="KW-1133">Transmembrane helix</keyword>
<dbReference type="GO" id="GO:0005886">
    <property type="term" value="C:plasma membrane"/>
    <property type="evidence" value="ECO:0007669"/>
    <property type="project" value="UniProtKB-ARBA"/>
</dbReference>